<dbReference type="Proteomes" id="UP000191112">
    <property type="component" value="Unassembled WGS sequence"/>
</dbReference>
<evidence type="ECO:0000313" key="3">
    <source>
        <dbReference type="Proteomes" id="UP000191112"/>
    </source>
</evidence>
<evidence type="ECO:0000256" key="1">
    <source>
        <dbReference type="SAM" id="SignalP"/>
    </source>
</evidence>
<dbReference type="AlphaFoldDB" id="A0A1T5DUH2"/>
<keyword evidence="1" id="KW-0732">Signal</keyword>
<feature type="signal peptide" evidence="1">
    <location>
        <begin position="1"/>
        <end position="23"/>
    </location>
</feature>
<reference evidence="2 3" key="1">
    <citation type="submission" date="2017-02" db="EMBL/GenBank/DDBJ databases">
        <authorList>
            <person name="Peterson S.W."/>
        </authorList>
    </citation>
    <scope>NUCLEOTIDE SEQUENCE [LARGE SCALE GENOMIC DNA]</scope>
    <source>
        <strain evidence="2 3">DSM 22323</strain>
    </source>
</reference>
<dbReference type="RefSeq" id="WP_079666291.1">
    <property type="nucleotide sequence ID" value="NZ_FUYZ01000002.1"/>
</dbReference>
<sequence length="147" mass="17537">MKKLMTMMMLVFGLGLASSQSIYYDAYRSSINDVNWQTVIADLLLSNTQKDQLFSLNNRYTDYDSWNRYYGTNPDRWRTDRYSEIERILGADNYVKFKNKYYKGQNPVAFYNRNKNNEKTYKAYKKYYKKQAKKGKHKGHSNGKGKH</sequence>
<organism evidence="2 3">
    <name type="scientific">Soonwooa buanensis</name>
    <dbReference type="NCBI Taxonomy" id="619805"/>
    <lineage>
        <taxon>Bacteria</taxon>
        <taxon>Pseudomonadati</taxon>
        <taxon>Bacteroidota</taxon>
        <taxon>Flavobacteriia</taxon>
        <taxon>Flavobacteriales</taxon>
        <taxon>Weeksellaceae</taxon>
        <taxon>Chryseobacterium group</taxon>
        <taxon>Soonwooa</taxon>
    </lineage>
</organism>
<feature type="chain" id="PRO_5012256407" evidence="1">
    <location>
        <begin position="24"/>
        <end position="147"/>
    </location>
</feature>
<proteinExistence type="predicted"/>
<evidence type="ECO:0000313" key="2">
    <source>
        <dbReference type="EMBL" id="SKB75291.1"/>
    </source>
</evidence>
<dbReference type="EMBL" id="FUYZ01000002">
    <property type="protein sequence ID" value="SKB75291.1"/>
    <property type="molecule type" value="Genomic_DNA"/>
</dbReference>
<protein>
    <submittedName>
        <fullName evidence="2">Uncharacterized protein</fullName>
    </submittedName>
</protein>
<name>A0A1T5DUH2_9FLAO</name>
<accession>A0A1T5DUH2</accession>
<keyword evidence="3" id="KW-1185">Reference proteome</keyword>
<gene>
    <name evidence="2" type="ORF">SAMN05660477_01022</name>
</gene>
<dbReference type="OrthoDB" id="1261026at2"/>